<proteinExistence type="predicted"/>
<keyword evidence="1" id="KW-0812">Transmembrane</keyword>
<organism evidence="2 3">
    <name type="scientific">Bacillus bruguierae</name>
    <dbReference type="NCBI Taxonomy" id="3127667"/>
    <lineage>
        <taxon>Bacteria</taxon>
        <taxon>Bacillati</taxon>
        <taxon>Bacillota</taxon>
        <taxon>Bacilli</taxon>
        <taxon>Bacillales</taxon>
        <taxon>Bacillaceae</taxon>
        <taxon>Bacillus</taxon>
    </lineage>
</organism>
<dbReference type="Gene3D" id="2.40.50.140">
    <property type="entry name" value="Nucleic acid-binding proteins"/>
    <property type="match status" value="1"/>
</dbReference>
<feature type="transmembrane region" description="Helical" evidence="1">
    <location>
        <begin position="6"/>
        <end position="25"/>
    </location>
</feature>
<accession>A0ABU8FLR1</accession>
<evidence type="ECO:0000313" key="3">
    <source>
        <dbReference type="Proteomes" id="UP001372526"/>
    </source>
</evidence>
<dbReference type="Proteomes" id="UP001372526">
    <property type="component" value="Unassembled WGS sequence"/>
</dbReference>
<reference evidence="2 3" key="1">
    <citation type="submission" date="2024-01" db="EMBL/GenBank/DDBJ databases">
        <title>Seven novel Bacillus-like species.</title>
        <authorList>
            <person name="Liu G."/>
        </authorList>
    </citation>
    <scope>NUCLEOTIDE SEQUENCE [LARGE SCALE GENOMIC DNA]</scope>
    <source>
        <strain evidence="2 3">FJAT-51639</strain>
    </source>
</reference>
<sequence>MQMKKNIQIVGTIIFFVIIFMIVLIRKTDTSYEFKKSTTKTNNNAVSNRIYGYILLKGDTVFFIEEKLIKDEYDRKHLEERLKRKIPADAILHFTNLSLGKELQTGDKVRIKYSEMLESYPAKIRVIKLEKIHSIFENTDVDLK</sequence>
<dbReference type="EMBL" id="JBAWSX010000010">
    <property type="protein sequence ID" value="MEI4802851.1"/>
    <property type="molecule type" value="Genomic_DNA"/>
</dbReference>
<keyword evidence="1" id="KW-0472">Membrane</keyword>
<evidence type="ECO:0000313" key="2">
    <source>
        <dbReference type="EMBL" id="MEI4802851.1"/>
    </source>
</evidence>
<dbReference type="InterPro" id="IPR012340">
    <property type="entry name" value="NA-bd_OB-fold"/>
</dbReference>
<name>A0ABU8FLR1_9BACI</name>
<gene>
    <name evidence="2" type="ORF">WAZ07_16345</name>
</gene>
<keyword evidence="1" id="KW-1133">Transmembrane helix</keyword>
<dbReference type="Pfam" id="PF11518">
    <property type="entry name" value="DUF3221"/>
    <property type="match status" value="1"/>
</dbReference>
<keyword evidence="3" id="KW-1185">Reference proteome</keyword>
<evidence type="ECO:0000256" key="1">
    <source>
        <dbReference type="SAM" id="Phobius"/>
    </source>
</evidence>
<comment type="caution">
    <text evidence="2">The sequence shown here is derived from an EMBL/GenBank/DDBJ whole genome shotgun (WGS) entry which is preliminary data.</text>
</comment>
<protein>
    <submittedName>
        <fullName evidence="2">DUF3221 domain-containing protein</fullName>
    </submittedName>
</protein>
<dbReference type="RefSeq" id="WP_336473304.1">
    <property type="nucleotide sequence ID" value="NZ_JBAWSX010000010.1"/>
</dbReference>
<dbReference type="InterPro" id="IPR021598">
    <property type="entry name" value="DUF3221"/>
</dbReference>